<name>A0A9D9E5S0_9BACT</name>
<dbReference type="PANTHER" id="PTHR11496:SF104">
    <property type="entry name" value="3-DEOXY-ALPHA-D-MANNO-OCTULOSONATE 8-OXIDASE"/>
    <property type="match status" value="1"/>
</dbReference>
<evidence type="ECO:0000256" key="2">
    <source>
        <dbReference type="ARBA" id="ARBA00023002"/>
    </source>
</evidence>
<comment type="caution">
    <text evidence="5">The sequence shown here is derived from an EMBL/GenBank/DDBJ whole genome shotgun (WGS) entry which is preliminary data.</text>
</comment>
<accession>A0A9D9E5S0</accession>
<dbReference type="PANTHER" id="PTHR11496">
    <property type="entry name" value="ALCOHOL DEHYDROGENASE"/>
    <property type="match status" value="1"/>
</dbReference>
<evidence type="ECO:0000313" key="5">
    <source>
        <dbReference type="EMBL" id="MBO8439005.1"/>
    </source>
</evidence>
<protein>
    <submittedName>
        <fullName evidence="5">Iron-containing alcohol dehydrogenase</fullName>
    </submittedName>
</protein>
<reference evidence="5" key="1">
    <citation type="submission" date="2020-10" db="EMBL/GenBank/DDBJ databases">
        <authorList>
            <person name="Gilroy R."/>
        </authorList>
    </citation>
    <scope>NUCLEOTIDE SEQUENCE</scope>
    <source>
        <strain evidence="5">G3-4614</strain>
    </source>
</reference>
<gene>
    <name evidence="5" type="ORF">IAC54_08965</name>
</gene>
<evidence type="ECO:0000259" key="3">
    <source>
        <dbReference type="Pfam" id="PF00465"/>
    </source>
</evidence>
<keyword evidence="2" id="KW-0560">Oxidoreductase</keyword>
<dbReference type="GO" id="GO:0004022">
    <property type="term" value="F:alcohol dehydrogenase (NAD+) activity"/>
    <property type="evidence" value="ECO:0007669"/>
    <property type="project" value="TreeGrafter"/>
</dbReference>
<dbReference type="Pfam" id="PF00465">
    <property type="entry name" value="Fe-ADH"/>
    <property type="match status" value="1"/>
</dbReference>
<evidence type="ECO:0000313" key="6">
    <source>
        <dbReference type="Proteomes" id="UP000823636"/>
    </source>
</evidence>
<dbReference type="Gene3D" id="1.20.1090.10">
    <property type="entry name" value="Dehydroquinate synthase-like - alpha domain"/>
    <property type="match status" value="1"/>
</dbReference>
<dbReference type="Gene3D" id="3.40.50.1970">
    <property type="match status" value="1"/>
</dbReference>
<comment type="similarity">
    <text evidence="1">Belongs to the iron-containing alcohol dehydrogenase family.</text>
</comment>
<dbReference type="GO" id="GO:0046872">
    <property type="term" value="F:metal ion binding"/>
    <property type="evidence" value="ECO:0007669"/>
    <property type="project" value="InterPro"/>
</dbReference>
<feature type="domain" description="Fe-containing alcohol dehydrogenase-like C-terminal" evidence="4">
    <location>
        <begin position="191"/>
        <end position="385"/>
    </location>
</feature>
<dbReference type="InterPro" id="IPR056798">
    <property type="entry name" value="ADH_Fe_C"/>
</dbReference>
<reference evidence="5" key="2">
    <citation type="journal article" date="2021" name="PeerJ">
        <title>Extensive microbial diversity within the chicken gut microbiome revealed by metagenomics and culture.</title>
        <authorList>
            <person name="Gilroy R."/>
            <person name="Ravi A."/>
            <person name="Getino M."/>
            <person name="Pursley I."/>
            <person name="Horton D.L."/>
            <person name="Alikhan N.F."/>
            <person name="Baker D."/>
            <person name="Gharbi K."/>
            <person name="Hall N."/>
            <person name="Watson M."/>
            <person name="Adriaenssens E.M."/>
            <person name="Foster-Nyarko E."/>
            <person name="Jarju S."/>
            <person name="Secka A."/>
            <person name="Antonio M."/>
            <person name="Oren A."/>
            <person name="Chaudhuri R.R."/>
            <person name="La Ragione R."/>
            <person name="Hildebrand F."/>
            <person name="Pallen M.J."/>
        </authorList>
    </citation>
    <scope>NUCLEOTIDE SEQUENCE</scope>
    <source>
        <strain evidence="5">G3-4614</strain>
    </source>
</reference>
<evidence type="ECO:0000256" key="1">
    <source>
        <dbReference type="ARBA" id="ARBA00007358"/>
    </source>
</evidence>
<dbReference type="CDD" id="cd08185">
    <property type="entry name" value="Fe-ADH-like"/>
    <property type="match status" value="1"/>
</dbReference>
<dbReference type="EMBL" id="JADIMW010000088">
    <property type="protein sequence ID" value="MBO8439005.1"/>
    <property type="molecule type" value="Genomic_DNA"/>
</dbReference>
<feature type="domain" description="Alcohol dehydrogenase iron-type/glycerol dehydrogenase GldA" evidence="3">
    <location>
        <begin position="10"/>
        <end position="180"/>
    </location>
</feature>
<dbReference type="FunFam" id="3.40.50.1970:FF:000003">
    <property type="entry name" value="Alcohol dehydrogenase, iron-containing"/>
    <property type="match status" value="1"/>
</dbReference>
<dbReference type="Proteomes" id="UP000823636">
    <property type="component" value="Unassembled WGS sequence"/>
</dbReference>
<organism evidence="5 6">
    <name type="scientific">Candidatus Caccoplasma merdipullorum</name>
    <dbReference type="NCBI Taxonomy" id="2840718"/>
    <lineage>
        <taxon>Bacteria</taxon>
        <taxon>Pseudomonadati</taxon>
        <taxon>Bacteroidota</taxon>
        <taxon>Bacteroidia</taxon>
        <taxon>Bacteroidales</taxon>
        <taxon>Bacteroidaceae</taxon>
        <taxon>Bacteroidaceae incertae sedis</taxon>
        <taxon>Candidatus Caccoplasma</taxon>
    </lineage>
</organism>
<dbReference type="InterPro" id="IPR001670">
    <property type="entry name" value="ADH_Fe/GldA"/>
</dbReference>
<dbReference type="AlphaFoldDB" id="A0A9D9E5S0"/>
<sequence length="386" mass="41229">MITNFTQQIPTRLIFGCGSISALATEKLPGSKALIVISSGTSMRKYGYLASVTKALAKQGVEYEVFDKIQANPIKEHVMEGAALARNTNCDFVIGLGGGSSIDSAKSIALMAVNSGDYWDYVVGGSGKGLPPQGALPVIAIPTTAGTGTEIDPWTVITYKDEKIGYGTSDLFPQIAVVDPELMTTVPAKYTAFQGFDAFFHAAEGYIASIATPISDLYALKSISLLAKSLPRAVADGSDIEARTDVALASTLSGMVEATSCCTSEHSMEHAMSAVYGNLPHGAGLIAISLAYFSRFVNDHPAKYKKMAEAMTGNKAATPKDFLKALATLQKQCGVDDIKLSDYGIKEDDIPRFIEIARRTVGNLFALDPHLLTDEEVFSIYKDSYK</sequence>
<dbReference type="SUPFAM" id="SSF56796">
    <property type="entry name" value="Dehydroquinate synthase-like"/>
    <property type="match status" value="1"/>
</dbReference>
<proteinExistence type="inferred from homology"/>
<dbReference type="Pfam" id="PF25137">
    <property type="entry name" value="ADH_Fe_C"/>
    <property type="match status" value="1"/>
</dbReference>
<dbReference type="InterPro" id="IPR039697">
    <property type="entry name" value="Alcohol_dehydrogenase_Fe"/>
</dbReference>
<evidence type="ECO:0000259" key="4">
    <source>
        <dbReference type="Pfam" id="PF25137"/>
    </source>
</evidence>